<feature type="domain" description="Zinc finger PHD-type" evidence="6">
    <location>
        <begin position="265"/>
        <end position="327"/>
    </location>
</feature>
<name>A0ABQ8IDM7_9ROSI</name>
<comment type="caution">
    <text evidence="7">The sequence shown here is derived from an EMBL/GenBank/DDBJ whole genome shotgun (WGS) entry which is preliminary data.</text>
</comment>
<dbReference type="InterPro" id="IPR004146">
    <property type="entry name" value="DC1"/>
</dbReference>
<dbReference type="InterPro" id="IPR046349">
    <property type="entry name" value="C1-like_sf"/>
</dbReference>
<dbReference type="SUPFAM" id="SSF57889">
    <property type="entry name" value="Cysteine-rich domain"/>
    <property type="match status" value="4"/>
</dbReference>
<feature type="compositionally biased region" description="Basic and acidic residues" evidence="5">
    <location>
        <begin position="401"/>
        <end position="415"/>
    </location>
</feature>
<evidence type="ECO:0000313" key="8">
    <source>
        <dbReference type="Proteomes" id="UP000827721"/>
    </source>
</evidence>
<feature type="domain" description="Zinc finger PHD-type" evidence="6">
    <location>
        <begin position="209"/>
        <end position="261"/>
    </location>
</feature>
<evidence type="ECO:0000313" key="7">
    <source>
        <dbReference type="EMBL" id="KAH7574554.1"/>
    </source>
</evidence>
<dbReference type="PANTHER" id="PTHR46288:SF86">
    <property type="entry name" value="PHORBOL-ESTER_DAG-TYPE DOMAIN-CONTAINING PROTEIN"/>
    <property type="match status" value="1"/>
</dbReference>
<evidence type="ECO:0000256" key="2">
    <source>
        <dbReference type="ARBA" id="ARBA00022737"/>
    </source>
</evidence>
<evidence type="ECO:0000259" key="6">
    <source>
        <dbReference type="SMART" id="SM00249"/>
    </source>
</evidence>
<evidence type="ECO:0000256" key="1">
    <source>
        <dbReference type="ARBA" id="ARBA00022723"/>
    </source>
</evidence>
<gene>
    <name evidence="7" type="ORF">JRO89_XS03G0311200</name>
</gene>
<evidence type="ECO:0000256" key="5">
    <source>
        <dbReference type="SAM" id="MobiDB-lite"/>
    </source>
</evidence>
<sequence>MNIEQFLSKCKSTFIEFYEGEDDAECCIICTYKLTICEPAYIIDGKYLHKSCGELPAEIQHPLHPQHPLKIQALNWGDDGDFVTCDGCRRLSVGLDYECKRCNFHLDFKCVSEYEGQALKEKVETITNFHRHKLQLLDFSLLPQKYSELSFCCSCLKPIRDSAYACFRCIFFVDECCFDTIPKQVQSSFHPRHPLLPCIATTNGNEFRNCRGCGAELREGIELRCQRCNYSFHVSCGKHTTPSIRLVVHKHNLFYIYHSHQDISNCDVCNERCEGAIYRCIQCDENFHVECILPPELTHQCHDHPLTLTNSVVPKCNPNEFRCDICEEEGDFKHHVYHCEECYYIAHIECVLSKEDPPLEMVPKNTDDSEQQIDEVKEVEEEGAAVDDLEETDEESEESSDEKQNTDHTEQKVIQ</sequence>
<keyword evidence="1" id="KW-0479">Metal-binding</keyword>
<feature type="region of interest" description="Disordered" evidence="5">
    <location>
        <begin position="361"/>
        <end position="415"/>
    </location>
</feature>
<keyword evidence="2" id="KW-0677">Repeat</keyword>
<organism evidence="7 8">
    <name type="scientific">Xanthoceras sorbifolium</name>
    <dbReference type="NCBI Taxonomy" id="99658"/>
    <lineage>
        <taxon>Eukaryota</taxon>
        <taxon>Viridiplantae</taxon>
        <taxon>Streptophyta</taxon>
        <taxon>Embryophyta</taxon>
        <taxon>Tracheophyta</taxon>
        <taxon>Spermatophyta</taxon>
        <taxon>Magnoliopsida</taxon>
        <taxon>eudicotyledons</taxon>
        <taxon>Gunneridae</taxon>
        <taxon>Pentapetalae</taxon>
        <taxon>rosids</taxon>
        <taxon>malvids</taxon>
        <taxon>Sapindales</taxon>
        <taxon>Sapindaceae</taxon>
        <taxon>Xanthoceroideae</taxon>
        <taxon>Xanthoceras</taxon>
    </lineage>
</organism>
<keyword evidence="3" id="KW-0863">Zinc-finger</keyword>
<reference evidence="7 8" key="1">
    <citation type="submission" date="2021-02" db="EMBL/GenBank/DDBJ databases">
        <title>Plant Genome Project.</title>
        <authorList>
            <person name="Zhang R.-G."/>
        </authorList>
    </citation>
    <scope>NUCLEOTIDE SEQUENCE [LARGE SCALE GENOMIC DNA]</scope>
    <source>
        <tissue evidence="7">Leaves</tissue>
    </source>
</reference>
<keyword evidence="8" id="KW-1185">Reference proteome</keyword>
<feature type="compositionally biased region" description="Acidic residues" evidence="5">
    <location>
        <begin position="368"/>
        <end position="400"/>
    </location>
</feature>
<dbReference type="Pfam" id="PF03107">
    <property type="entry name" value="C1_2"/>
    <property type="match status" value="2"/>
</dbReference>
<protein>
    <recommendedName>
        <fullName evidence="6">Zinc finger PHD-type domain-containing protein</fullName>
    </recommendedName>
</protein>
<evidence type="ECO:0000256" key="4">
    <source>
        <dbReference type="ARBA" id="ARBA00022833"/>
    </source>
</evidence>
<accession>A0ABQ8IDM7</accession>
<dbReference type="EMBL" id="JAFEMO010000003">
    <property type="protein sequence ID" value="KAH7574554.1"/>
    <property type="molecule type" value="Genomic_DNA"/>
</dbReference>
<dbReference type="InterPro" id="IPR001965">
    <property type="entry name" value="Znf_PHD"/>
</dbReference>
<dbReference type="PANTHER" id="PTHR46288">
    <property type="entry name" value="PHORBOL-ESTER/DAG-TYPE DOMAIN-CONTAINING PROTEIN"/>
    <property type="match status" value="1"/>
</dbReference>
<dbReference type="SMART" id="SM00249">
    <property type="entry name" value="PHD"/>
    <property type="match status" value="2"/>
</dbReference>
<evidence type="ECO:0000256" key="3">
    <source>
        <dbReference type="ARBA" id="ARBA00022771"/>
    </source>
</evidence>
<keyword evidence="4" id="KW-0862">Zinc</keyword>
<dbReference type="Proteomes" id="UP000827721">
    <property type="component" value="Unassembled WGS sequence"/>
</dbReference>
<proteinExistence type="predicted"/>